<evidence type="ECO:0000313" key="2">
    <source>
        <dbReference type="EMBL" id="CAB4961985.1"/>
    </source>
</evidence>
<accession>A0A6J7GIA6</accession>
<dbReference type="EMBL" id="CAFBNR010000024">
    <property type="protein sequence ID" value="CAB4961985.1"/>
    <property type="molecule type" value="Genomic_DNA"/>
</dbReference>
<evidence type="ECO:0000313" key="1">
    <source>
        <dbReference type="EMBL" id="CAB4906726.1"/>
    </source>
</evidence>
<name>A0A6J7GIA6_9ZZZZ</name>
<sequence>MRSNKCGQSSVCNANPKHNRTTISQKCKCIMGNAVQTLCQYFIATHVSRWSTCSQQNHTGRAHFYERNKFAYCSHHRLKHQPVAFGVVSSNVQFGTHGLRLTSTHTYLHTLIGGIRSACHNALRLQHSHCVKPLLARIQLTLCGNCLPVGARNNSNACCNLLIHC</sequence>
<reference evidence="1" key="1">
    <citation type="submission" date="2020-05" db="EMBL/GenBank/DDBJ databases">
        <authorList>
            <person name="Chiriac C."/>
            <person name="Salcher M."/>
            <person name="Ghai R."/>
            <person name="Kavagutti S V."/>
        </authorList>
    </citation>
    <scope>NUCLEOTIDE SEQUENCE</scope>
</reference>
<gene>
    <name evidence="1" type="ORF">UFOPK3573_00963</name>
    <name evidence="2" type="ORF">UFOPK3879_00675</name>
</gene>
<dbReference type="EMBL" id="CAFBMJ010000079">
    <property type="protein sequence ID" value="CAB4906726.1"/>
    <property type="molecule type" value="Genomic_DNA"/>
</dbReference>
<dbReference type="AlphaFoldDB" id="A0A6J7GIA6"/>
<protein>
    <submittedName>
        <fullName evidence="1">Unannotated protein</fullName>
    </submittedName>
</protein>
<proteinExistence type="predicted"/>
<organism evidence="1">
    <name type="scientific">freshwater metagenome</name>
    <dbReference type="NCBI Taxonomy" id="449393"/>
    <lineage>
        <taxon>unclassified sequences</taxon>
        <taxon>metagenomes</taxon>
        <taxon>ecological metagenomes</taxon>
    </lineage>
</organism>